<keyword evidence="1" id="KW-1133">Transmembrane helix</keyword>
<feature type="non-terminal residue" evidence="2">
    <location>
        <position position="1"/>
    </location>
</feature>
<evidence type="ECO:0000313" key="3">
    <source>
        <dbReference type="Proteomes" id="UP000287651"/>
    </source>
</evidence>
<reference evidence="2 3" key="1">
    <citation type="journal article" date="2014" name="Agronomy (Basel)">
        <title>A Draft Genome Sequence for Ensete ventricosum, the Drought-Tolerant Tree Against Hunger.</title>
        <authorList>
            <person name="Harrison J."/>
            <person name="Moore K.A."/>
            <person name="Paszkiewicz K."/>
            <person name="Jones T."/>
            <person name="Grant M."/>
            <person name="Ambacheew D."/>
            <person name="Muzemil S."/>
            <person name="Studholme D.J."/>
        </authorList>
    </citation>
    <scope>NUCLEOTIDE SEQUENCE [LARGE SCALE GENOMIC DNA]</scope>
</reference>
<proteinExistence type="predicted"/>
<sequence>RGKREKEGGGLPFSFVCFPSLHLSLSLLIIIIIISISISIVALLFSFFSPISSPRNRQAATADREEERPLLRSPKKEIASGLVRSSESASIWGRAGKLALLIQSFLAVDFGYEVILFAWTGDGSLVVLEKSVTAERYNFRFPV</sequence>
<name>A0A427AJV3_ENSVE</name>
<evidence type="ECO:0000256" key="1">
    <source>
        <dbReference type="SAM" id="Phobius"/>
    </source>
</evidence>
<keyword evidence="1" id="KW-0812">Transmembrane</keyword>
<dbReference type="EMBL" id="AMZH03002172">
    <property type="protein sequence ID" value="RRT76525.1"/>
    <property type="molecule type" value="Genomic_DNA"/>
</dbReference>
<gene>
    <name evidence="2" type="ORF">B296_00018055</name>
</gene>
<organism evidence="2 3">
    <name type="scientific">Ensete ventricosum</name>
    <name type="common">Abyssinian banana</name>
    <name type="synonym">Musa ensete</name>
    <dbReference type="NCBI Taxonomy" id="4639"/>
    <lineage>
        <taxon>Eukaryota</taxon>
        <taxon>Viridiplantae</taxon>
        <taxon>Streptophyta</taxon>
        <taxon>Embryophyta</taxon>
        <taxon>Tracheophyta</taxon>
        <taxon>Spermatophyta</taxon>
        <taxon>Magnoliopsida</taxon>
        <taxon>Liliopsida</taxon>
        <taxon>Zingiberales</taxon>
        <taxon>Musaceae</taxon>
        <taxon>Ensete</taxon>
    </lineage>
</organism>
<accession>A0A427AJV3</accession>
<comment type="caution">
    <text evidence="2">The sequence shown here is derived from an EMBL/GenBank/DDBJ whole genome shotgun (WGS) entry which is preliminary data.</text>
</comment>
<dbReference type="AlphaFoldDB" id="A0A427AJV3"/>
<dbReference type="Proteomes" id="UP000287651">
    <property type="component" value="Unassembled WGS sequence"/>
</dbReference>
<feature type="transmembrane region" description="Helical" evidence="1">
    <location>
        <begin position="20"/>
        <end position="48"/>
    </location>
</feature>
<protein>
    <submittedName>
        <fullName evidence="2">Uncharacterized protein</fullName>
    </submittedName>
</protein>
<evidence type="ECO:0000313" key="2">
    <source>
        <dbReference type="EMBL" id="RRT76525.1"/>
    </source>
</evidence>
<keyword evidence="1" id="KW-0472">Membrane</keyword>